<dbReference type="GO" id="GO:0005794">
    <property type="term" value="C:Golgi apparatus"/>
    <property type="evidence" value="ECO:0007669"/>
    <property type="project" value="TreeGrafter"/>
</dbReference>
<keyword evidence="2" id="KW-0472">Membrane</keyword>
<evidence type="ECO:0000313" key="3">
    <source>
        <dbReference type="EMBL" id="KNC31241.1"/>
    </source>
</evidence>
<dbReference type="PANTHER" id="PTHR34009">
    <property type="entry name" value="PROTEIN STAR"/>
    <property type="match status" value="1"/>
</dbReference>
<dbReference type="InterPro" id="IPR029063">
    <property type="entry name" value="SAM-dependent_MTases_sf"/>
</dbReference>
<feature type="compositionally biased region" description="Basic and acidic residues" evidence="1">
    <location>
        <begin position="286"/>
        <end position="297"/>
    </location>
</feature>
<feature type="region of interest" description="Disordered" evidence="1">
    <location>
        <begin position="12"/>
        <end position="42"/>
    </location>
</feature>
<feature type="compositionally biased region" description="Polar residues" evidence="1">
    <location>
        <begin position="114"/>
        <end position="128"/>
    </location>
</feature>
<evidence type="ECO:0000313" key="4">
    <source>
        <dbReference type="Proteomes" id="UP000037069"/>
    </source>
</evidence>
<keyword evidence="2" id="KW-0812">Transmembrane</keyword>
<feature type="compositionally biased region" description="Low complexity" evidence="1">
    <location>
        <begin position="262"/>
        <end position="278"/>
    </location>
</feature>
<dbReference type="GO" id="GO:0005886">
    <property type="term" value="C:plasma membrane"/>
    <property type="evidence" value="ECO:0007669"/>
    <property type="project" value="TreeGrafter"/>
</dbReference>
<evidence type="ECO:0000256" key="1">
    <source>
        <dbReference type="SAM" id="MobiDB-lite"/>
    </source>
</evidence>
<dbReference type="GO" id="GO:0031902">
    <property type="term" value="C:late endosome membrane"/>
    <property type="evidence" value="ECO:0007669"/>
    <property type="project" value="TreeGrafter"/>
</dbReference>
<dbReference type="GO" id="GO:0005789">
    <property type="term" value="C:endoplasmic reticulum membrane"/>
    <property type="evidence" value="ECO:0007669"/>
    <property type="project" value="TreeGrafter"/>
</dbReference>
<dbReference type="PANTHER" id="PTHR34009:SF2">
    <property type="entry name" value="PROTEIN STAR"/>
    <property type="match status" value="1"/>
</dbReference>
<dbReference type="GO" id="GO:0016197">
    <property type="term" value="P:endosomal transport"/>
    <property type="evidence" value="ECO:0007669"/>
    <property type="project" value="TreeGrafter"/>
</dbReference>
<feature type="region of interest" description="Disordered" evidence="1">
    <location>
        <begin position="262"/>
        <end position="310"/>
    </location>
</feature>
<dbReference type="Proteomes" id="UP000037069">
    <property type="component" value="Unassembled WGS sequence"/>
</dbReference>
<accession>A0A0L0CG64</accession>
<feature type="region of interest" description="Disordered" evidence="1">
    <location>
        <begin position="94"/>
        <end position="136"/>
    </location>
</feature>
<proteinExistence type="predicted"/>
<dbReference type="InterPro" id="IPR053202">
    <property type="entry name" value="EGF_Rcpt_Signaling_Reg"/>
</dbReference>
<dbReference type="OMA" id="YDETDHV"/>
<evidence type="ECO:0000256" key="2">
    <source>
        <dbReference type="SAM" id="Phobius"/>
    </source>
</evidence>
<comment type="caution">
    <text evidence="3">The sequence shown here is derived from an EMBL/GenBank/DDBJ whole genome shotgun (WGS) entry which is preliminary data.</text>
</comment>
<gene>
    <name evidence="3" type="ORF">FF38_14315</name>
</gene>
<reference evidence="3 4" key="1">
    <citation type="journal article" date="2015" name="Nat. Commun.">
        <title>Lucilia cuprina genome unlocks parasitic fly biology to underpin future interventions.</title>
        <authorList>
            <person name="Anstead C.A."/>
            <person name="Korhonen P.K."/>
            <person name="Young N.D."/>
            <person name="Hall R.S."/>
            <person name="Jex A.R."/>
            <person name="Murali S.C."/>
            <person name="Hughes D.S."/>
            <person name="Lee S.F."/>
            <person name="Perry T."/>
            <person name="Stroehlein A.J."/>
            <person name="Ansell B.R."/>
            <person name="Breugelmans B."/>
            <person name="Hofmann A."/>
            <person name="Qu J."/>
            <person name="Dugan S."/>
            <person name="Lee S.L."/>
            <person name="Chao H."/>
            <person name="Dinh H."/>
            <person name="Han Y."/>
            <person name="Doddapaneni H.V."/>
            <person name="Worley K.C."/>
            <person name="Muzny D.M."/>
            <person name="Ioannidis P."/>
            <person name="Waterhouse R.M."/>
            <person name="Zdobnov E.M."/>
            <person name="James P.J."/>
            <person name="Bagnall N.H."/>
            <person name="Kotze A.C."/>
            <person name="Gibbs R.A."/>
            <person name="Richards S."/>
            <person name="Batterham P."/>
            <person name="Gasser R.B."/>
        </authorList>
    </citation>
    <scope>NUCLEOTIDE SEQUENCE [LARGE SCALE GENOMIC DNA]</scope>
    <source>
        <strain evidence="3 4">LS</strain>
        <tissue evidence="3">Full body</tissue>
    </source>
</reference>
<dbReference type="EMBL" id="JRES01000438">
    <property type="protein sequence ID" value="KNC31241.1"/>
    <property type="molecule type" value="Genomic_DNA"/>
</dbReference>
<dbReference type="OrthoDB" id="6357215at2759"/>
<dbReference type="GO" id="GO:0006888">
    <property type="term" value="P:endoplasmic reticulum to Golgi vesicle-mediated transport"/>
    <property type="evidence" value="ECO:0007669"/>
    <property type="project" value="TreeGrafter"/>
</dbReference>
<keyword evidence="2" id="KW-1133">Transmembrane helix</keyword>
<keyword evidence="4" id="KW-1185">Reference proteome</keyword>
<dbReference type="STRING" id="7375.A0A0L0CG64"/>
<feature type="region of interest" description="Disordered" evidence="1">
    <location>
        <begin position="208"/>
        <end position="242"/>
    </location>
</feature>
<protein>
    <submittedName>
        <fullName evidence="3">Protein Star</fullName>
    </submittedName>
</protein>
<sequence length="668" mass="75162">MSKLHTIASALATESVQRSERAASENPNNTVHTQHRRHNSLSGRVCNKSLTKSASITDIAQNLENIQYDPITLPDRITDVAATNVLSCNSRTLHSRDNDEVDNADETRRRRLPANNTSARSEQQNTTKDGFLESTPTILNTNSTLLSSSMLSYDEPDHLQHRFARTTHSTVFNTRHAPHHNLSSHSAVDNSFSDNGCTSGMSSAFSSACPSTVSSPLSTPTRLSPQHQLHQHHRSNIHQLHLQQQQQQSTCCQKPTAPVKNSCSSSASSLTHNTSQHNNHQHHHNHLPDHHDHDHHQHQPHKPYSPSSFGSVIVSGSKNLKKFDPRLGPSPYRQLLPIALCILSFATVFSILIVYMDTTEIRHQQFRLNMSRDYELYGVAQDDPQLIAFLREIHMRKYPNHFFKASPSAEDNGLPGGGGNYLNSLAGSTHLNLSAHPNELTPKMAYYVANTLHGKTNGAVIQSLTGSLGHLMTAPWLSETLNWAGVIVEPEPRRYFTLRKQNALRPHMQVVHACVSPNPYPKEVTIHNEESEVRINSLLDEETSWFNSRVKCFPLYTIMLASNRVEYDLLSLGVHGHELEILQTLPFDKIKIEIISIHLLENQEDVSNYVQTITKFLQGKSYKLQKKFGRNYFYQRLTTSSSTTSSTTNINTMPTRTRKKDILLLKTP</sequence>
<name>A0A0L0CG64_LUCCU</name>
<dbReference type="Gene3D" id="3.40.50.150">
    <property type="entry name" value="Vaccinia Virus protein VP39"/>
    <property type="match status" value="1"/>
</dbReference>
<organism evidence="3 4">
    <name type="scientific">Lucilia cuprina</name>
    <name type="common">Green bottle fly</name>
    <name type="synonym">Australian sheep blowfly</name>
    <dbReference type="NCBI Taxonomy" id="7375"/>
    <lineage>
        <taxon>Eukaryota</taxon>
        <taxon>Metazoa</taxon>
        <taxon>Ecdysozoa</taxon>
        <taxon>Arthropoda</taxon>
        <taxon>Hexapoda</taxon>
        <taxon>Insecta</taxon>
        <taxon>Pterygota</taxon>
        <taxon>Neoptera</taxon>
        <taxon>Endopterygota</taxon>
        <taxon>Diptera</taxon>
        <taxon>Brachycera</taxon>
        <taxon>Muscomorpha</taxon>
        <taxon>Oestroidea</taxon>
        <taxon>Calliphoridae</taxon>
        <taxon>Luciliinae</taxon>
        <taxon>Lucilia</taxon>
    </lineage>
</organism>
<feature type="compositionally biased region" description="Low complexity" evidence="1">
    <location>
        <begin position="210"/>
        <end position="225"/>
    </location>
</feature>
<feature type="transmembrane region" description="Helical" evidence="2">
    <location>
        <begin position="335"/>
        <end position="355"/>
    </location>
</feature>
<dbReference type="AlphaFoldDB" id="A0A0L0CG64"/>